<dbReference type="SUPFAM" id="SSF55729">
    <property type="entry name" value="Acyl-CoA N-acyltransferases (Nat)"/>
    <property type="match status" value="1"/>
</dbReference>
<keyword evidence="2" id="KW-1185">Reference proteome</keyword>
<dbReference type="RefSeq" id="WP_171683889.1">
    <property type="nucleotide sequence ID" value="NZ_WHNZ01000026.1"/>
</dbReference>
<evidence type="ECO:0000313" key="1">
    <source>
        <dbReference type="EMBL" id="NOV01066.1"/>
    </source>
</evidence>
<name>A0ABX1ZLZ4_9BACL</name>
<gene>
    <name evidence="1" type="ORF">GC097_13695</name>
</gene>
<evidence type="ECO:0008006" key="3">
    <source>
        <dbReference type="Google" id="ProtNLM"/>
    </source>
</evidence>
<dbReference type="InterPro" id="IPR016181">
    <property type="entry name" value="Acyl_CoA_acyltransferase"/>
</dbReference>
<protein>
    <recommendedName>
        <fullName evidence="3">GNAT family N-acetyltransferase</fullName>
    </recommendedName>
</protein>
<dbReference type="Proteomes" id="UP000618579">
    <property type="component" value="Unassembled WGS sequence"/>
</dbReference>
<sequence>MTAMSCKRCVTDDDFAQASLFFLANRRDMHPSYSTIDTITLLYRYMKQGRIIQALDRDERMIGVSAYYHGTPEHDFEDKHIALMDMAVLSRTHRGSRMFLKGLSFMVDEITAGEPDVQEIQLAALADNVYLCRLYAKFTDSSREFDSEMGKQVIFSVKINNLKAFLDKYKKV</sequence>
<dbReference type="EMBL" id="WHNZ01000026">
    <property type="protein sequence ID" value="NOV01066.1"/>
    <property type="molecule type" value="Genomic_DNA"/>
</dbReference>
<evidence type="ECO:0000313" key="2">
    <source>
        <dbReference type="Proteomes" id="UP000618579"/>
    </source>
</evidence>
<reference evidence="1 2" key="1">
    <citation type="submission" date="2019-10" db="EMBL/GenBank/DDBJ databases">
        <title>Description of Paenibacillus pedi sp. nov.</title>
        <authorList>
            <person name="Carlier A."/>
            <person name="Qi S."/>
        </authorList>
    </citation>
    <scope>NUCLEOTIDE SEQUENCE [LARGE SCALE GENOMIC DNA]</scope>
    <source>
        <strain evidence="1 2">LMG 31457</strain>
    </source>
</reference>
<organism evidence="1 2">
    <name type="scientific">Paenibacillus planticolens</name>
    <dbReference type="NCBI Taxonomy" id="2654976"/>
    <lineage>
        <taxon>Bacteria</taxon>
        <taxon>Bacillati</taxon>
        <taxon>Bacillota</taxon>
        <taxon>Bacilli</taxon>
        <taxon>Bacillales</taxon>
        <taxon>Paenibacillaceae</taxon>
        <taxon>Paenibacillus</taxon>
    </lineage>
</organism>
<proteinExistence type="predicted"/>
<accession>A0ABX1ZLZ4</accession>
<comment type="caution">
    <text evidence="1">The sequence shown here is derived from an EMBL/GenBank/DDBJ whole genome shotgun (WGS) entry which is preliminary data.</text>
</comment>